<reference evidence="8" key="3">
    <citation type="journal article" date="2019" name="G3 (Bethesda)">
        <title>Hybrid Assembly of the Genome of the Entomopathogenic Nematode Steinernema carpocapsae Identifies the X-Chromosome.</title>
        <authorList>
            <person name="Serra L."/>
            <person name="Macchietto M."/>
            <person name="Macias-Munoz A."/>
            <person name="McGill C.J."/>
            <person name="Rodriguez I.M."/>
            <person name="Rodriguez B."/>
            <person name="Murad R."/>
            <person name="Mortazavi A."/>
        </authorList>
    </citation>
    <scope>NUCLEOTIDE SEQUENCE</scope>
    <source>
        <strain evidence="8">ALL</strain>
    </source>
</reference>
<dbReference type="Pfam" id="PF25095">
    <property type="entry name" value="C2H2-zf_KIN17"/>
    <property type="match status" value="1"/>
</dbReference>
<proteinExistence type="inferred from homology"/>
<keyword evidence="2" id="KW-0479">Metal-binding</keyword>
<dbReference type="Gene3D" id="2.30.30.30">
    <property type="match status" value="1"/>
</dbReference>
<dbReference type="InterPro" id="IPR037321">
    <property type="entry name" value="KIN17-like"/>
</dbReference>
<name>A0A4U5NE87_STECR</name>
<dbReference type="GO" id="GO:0008270">
    <property type="term" value="F:zinc ion binding"/>
    <property type="evidence" value="ECO:0007669"/>
    <property type="project" value="UniProtKB-KW"/>
</dbReference>
<dbReference type="InterPro" id="IPR014722">
    <property type="entry name" value="Rib_uL2_dom2"/>
</dbReference>
<dbReference type="SMART" id="SM01253">
    <property type="entry name" value="Kin17_mid"/>
    <property type="match status" value="1"/>
</dbReference>
<evidence type="ECO:0000256" key="4">
    <source>
        <dbReference type="ARBA" id="ARBA00022833"/>
    </source>
</evidence>
<dbReference type="CDD" id="cd13155">
    <property type="entry name" value="KOW_KIN17"/>
    <property type="match status" value="1"/>
</dbReference>
<dbReference type="Pfam" id="PF10357">
    <property type="entry name" value="WH_KIN17"/>
    <property type="match status" value="1"/>
</dbReference>
<dbReference type="OrthoDB" id="10266249at2759"/>
<keyword evidence="5" id="KW-0175">Coiled coil</keyword>
<dbReference type="InterPro" id="IPR019447">
    <property type="entry name" value="DNA/RNA-bd_Kin17_WH-like_dom"/>
</dbReference>
<dbReference type="FunFam" id="1.10.10.2030:FF:000001">
    <property type="entry name" value="DNA/RNA-binding protein KIN17, putative"/>
    <property type="match status" value="1"/>
</dbReference>
<reference evidence="8" key="2">
    <citation type="journal article" date="2015" name="Genome Biol.">
        <title>Comparative genomics of Steinernema reveals deeply conserved gene regulatory networks.</title>
        <authorList>
            <person name="Dillman A.R."/>
            <person name="Macchietto M."/>
            <person name="Porter C.F."/>
            <person name="Rogers A."/>
            <person name="Williams B."/>
            <person name="Antoshechkin I."/>
            <person name="Lee M.M."/>
            <person name="Goodwin Z."/>
            <person name="Lu X."/>
            <person name="Lewis E.E."/>
            <person name="Goodrich-Blair H."/>
            <person name="Stock S.P."/>
            <person name="Adams B.J."/>
            <person name="Sternberg P.W."/>
            <person name="Mortazavi A."/>
        </authorList>
    </citation>
    <scope>NUCLEOTIDE SEQUENCE [LARGE SCALE GENOMIC DNA]</scope>
    <source>
        <strain evidence="8">ALL</strain>
    </source>
</reference>
<dbReference type="InterPro" id="IPR013087">
    <property type="entry name" value="Znf_C2H2_type"/>
</dbReference>
<sequence>MPKHEKGTPKEIASRSKGKGMQKLKWYCQMCSKQCRDQNGFKCHLTSESHQRQLLLFAENPDEYLSEYSREFETAFISILRTQYGSKRVRANDVYQDYIRDKGNVHMNATRWHTLSGFVQYLGKTEKCKVDQNEKGWHVQYIDKEEEVRRKERADKVRYEKEEEERELEAIQRQIERGKETAVAVSEHVPTDLIRDEDEKIAFALKPVVKLSDDTEKEEPESKPSTSVFDDLHSRKRKSELLDSRKPVKSSTSSQKKSALDEIRELEERKKEKRNRKDYWLHEGIVVKIVTKRLGSDYYKTKGVVVSLVDNYTAKVELDSGDVIKLDQNHLETVIPAVGKEMLIVNGAYRGSRAILLKIMESKFAVSLKITSGLMRDRVVEVPYEDASKYF</sequence>
<dbReference type="SUPFAM" id="SSF57667">
    <property type="entry name" value="beta-beta-alpha zinc fingers"/>
    <property type="match status" value="1"/>
</dbReference>
<dbReference type="Gene3D" id="2.30.30.140">
    <property type="match status" value="1"/>
</dbReference>
<evidence type="ECO:0000256" key="3">
    <source>
        <dbReference type="ARBA" id="ARBA00022771"/>
    </source>
</evidence>
<dbReference type="Pfam" id="PF25092">
    <property type="entry name" value="SH3_KIN17_C"/>
    <property type="match status" value="1"/>
</dbReference>
<dbReference type="Pfam" id="PF18131">
    <property type="entry name" value="KN17_SH3"/>
    <property type="match status" value="1"/>
</dbReference>
<feature type="region of interest" description="Disordered" evidence="6">
    <location>
        <begin position="212"/>
        <end position="262"/>
    </location>
</feature>
<dbReference type="PROSITE" id="PS00028">
    <property type="entry name" value="ZINC_FINGER_C2H2_1"/>
    <property type="match status" value="1"/>
</dbReference>
<dbReference type="InterPro" id="IPR041330">
    <property type="entry name" value="KN17_SH3"/>
</dbReference>
<evidence type="ECO:0000256" key="2">
    <source>
        <dbReference type="ARBA" id="ARBA00022723"/>
    </source>
</evidence>
<dbReference type="FunFam" id="2.30.30.30:FF:000021">
    <property type="entry name" value="DNA/RNA-binding protein KIN17, putative"/>
    <property type="match status" value="1"/>
</dbReference>
<dbReference type="EMBL" id="AZBU02000004">
    <property type="protein sequence ID" value="TKR81289.1"/>
    <property type="molecule type" value="Genomic_DNA"/>
</dbReference>
<dbReference type="PANTHER" id="PTHR12805:SF0">
    <property type="entry name" value="DNA_RNA-BINDING PROTEIN KIN17"/>
    <property type="match status" value="1"/>
</dbReference>
<accession>A0A4U5NE87</accession>
<dbReference type="GO" id="GO:0006260">
    <property type="term" value="P:DNA replication"/>
    <property type="evidence" value="ECO:0007669"/>
    <property type="project" value="TreeGrafter"/>
</dbReference>
<dbReference type="PANTHER" id="PTHR12805">
    <property type="entry name" value="KIN17 KIN, ANTIGENIC DETERMINANT OF RECA PROTEIN HOMOLOG"/>
    <property type="match status" value="1"/>
</dbReference>
<dbReference type="InterPro" id="IPR056767">
    <property type="entry name" value="C2H2-Znf_KIN17"/>
</dbReference>
<keyword evidence="4" id="KW-0862">Zinc</keyword>
<dbReference type="Gene3D" id="1.10.10.2030">
    <property type="entry name" value="DNA/RNA-binding protein Kin17, conserved domain"/>
    <property type="match status" value="1"/>
</dbReference>
<dbReference type="InterPro" id="IPR036236">
    <property type="entry name" value="Znf_C2H2_sf"/>
</dbReference>
<comment type="caution">
    <text evidence="8">The sequence shown here is derived from an EMBL/GenBank/DDBJ whole genome shotgun (WGS) entry which is preliminary data.</text>
</comment>
<comment type="similarity">
    <text evidence="1">Belongs to the KIN17 family.</text>
</comment>
<dbReference type="GO" id="GO:0005634">
    <property type="term" value="C:nucleus"/>
    <property type="evidence" value="ECO:0007669"/>
    <property type="project" value="TreeGrafter"/>
</dbReference>
<dbReference type="AlphaFoldDB" id="A0A4U5NE87"/>
<feature type="domain" description="C2H2-type" evidence="7">
    <location>
        <begin position="28"/>
        <end position="50"/>
    </location>
</feature>
<protein>
    <recommendedName>
        <fullName evidence="7">C2H2-type domain-containing protein</fullName>
    </recommendedName>
</protein>
<evidence type="ECO:0000259" key="7">
    <source>
        <dbReference type="PROSITE" id="PS00028"/>
    </source>
</evidence>
<keyword evidence="3" id="KW-0863">Zinc-finger</keyword>
<dbReference type="GO" id="GO:0003690">
    <property type="term" value="F:double-stranded DNA binding"/>
    <property type="evidence" value="ECO:0007669"/>
    <property type="project" value="TreeGrafter"/>
</dbReference>
<evidence type="ECO:0000256" key="1">
    <source>
        <dbReference type="ARBA" id="ARBA00008517"/>
    </source>
</evidence>
<reference evidence="8" key="1">
    <citation type="submission" date="2013-11" db="EMBL/GenBank/DDBJ databases">
        <authorList>
            <person name="Sternberg P."/>
            <person name="Dillman A."/>
            <person name="Macchietto M."/>
        </authorList>
    </citation>
    <scope>NUCLEOTIDE SEQUENCE</scope>
    <source>
        <strain evidence="8">ALL</strain>
    </source>
</reference>
<evidence type="ECO:0000313" key="8">
    <source>
        <dbReference type="EMBL" id="TKR81289.1"/>
    </source>
</evidence>
<dbReference type="GO" id="GO:0006974">
    <property type="term" value="P:DNA damage response"/>
    <property type="evidence" value="ECO:0007669"/>
    <property type="project" value="TreeGrafter"/>
</dbReference>
<evidence type="ECO:0000256" key="5">
    <source>
        <dbReference type="SAM" id="Coils"/>
    </source>
</evidence>
<dbReference type="STRING" id="34508.A0A4U5NE87"/>
<feature type="coiled-coil region" evidence="5">
    <location>
        <begin position="142"/>
        <end position="181"/>
    </location>
</feature>
<organism evidence="8">
    <name type="scientific">Steinernema carpocapsae</name>
    <name type="common">Entomopathogenic nematode</name>
    <dbReference type="NCBI Taxonomy" id="34508"/>
    <lineage>
        <taxon>Eukaryota</taxon>
        <taxon>Metazoa</taxon>
        <taxon>Ecdysozoa</taxon>
        <taxon>Nematoda</taxon>
        <taxon>Chromadorea</taxon>
        <taxon>Rhabditida</taxon>
        <taxon>Tylenchina</taxon>
        <taxon>Panagrolaimomorpha</taxon>
        <taxon>Strongyloidoidea</taxon>
        <taxon>Steinernematidae</taxon>
        <taxon>Steinernema</taxon>
    </lineage>
</organism>
<evidence type="ECO:0000256" key="6">
    <source>
        <dbReference type="SAM" id="MobiDB-lite"/>
    </source>
</evidence>
<gene>
    <name evidence="8" type="ORF">L596_015185</name>
</gene>
<dbReference type="InterPro" id="IPR038254">
    <property type="entry name" value="KIN17_WH-like_sf"/>
</dbReference>
<dbReference type="InterPro" id="IPR041995">
    <property type="entry name" value="KOW_KIN17"/>
</dbReference>